<proteinExistence type="predicted"/>
<dbReference type="Gene3D" id="3.40.50.150">
    <property type="entry name" value="Vaccinia Virus protein VP39"/>
    <property type="match status" value="1"/>
</dbReference>
<dbReference type="Pfam" id="PF04445">
    <property type="entry name" value="SAM_MT"/>
    <property type="match status" value="1"/>
</dbReference>
<accession>A0A5Q2TIG1</accession>
<dbReference type="KEGG" id="grc:GI584_11835"/>
<sequence>MIITTAGRATLQLIQYAQRLSTNYQIPYMERNGNSIQKLKDYHQEDVIVVGQDRLFISPLNEKTKLFFHPNLAMVRAKRLLCMEEDPFVTTAKLEEGMSVLDCTVGLASDSMIASLAVGSNGFVTGLEGSKAVYIIVKEGLKNFTSTNEILNAAMRRIKLKHIQHLEFLQQQQTNAYDVVYFDPMFHQAIDTSDGLNPIRAHSLEDTLTVDALVEAKRVARRRVVLKDHWKSERFSRFGFTQFKRKSSLFHYGVIELD</sequence>
<name>A0A5Q2TIG1_9BACI</name>
<dbReference type="GO" id="GO:0008990">
    <property type="term" value="F:rRNA (guanine-N2-)-methyltransferase activity"/>
    <property type="evidence" value="ECO:0007669"/>
    <property type="project" value="InterPro"/>
</dbReference>
<dbReference type="AlphaFoldDB" id="A0A5Q2TIG1"/>
<dbReference type="EMBL" id="CP045915">
    <property type="protein sequence ID" value="QGH34679.1"/>
    <property type="molecule type" value="Genomic_DNA"/>
</dbReference>
<evidence type="ECO:0008006" key="3">
    <source>
        <dbReference type="Google" id="ProtNLM"/>
    </source>
</evidence>
<dbReference type="PANTHER" id="PTHR36112:SF1">
    <property type="entry name" value="RIBOSOMAL RNA SMALL SUBUNIT METHYLTRANSFERASE J"/>
    <property type="match status" value="1"/>
</dbReference>
<gene>
    <name evidence="1" type="ORF">GI584_11835</name>
</gene>
<dbReference type="RefSeq" id="WP_153791356.1">
    <property type="nucleotide sequence ID" value="NZ_CP045915.1"/>
</dbReference>
<evidence type="ECO:0000313" key="1">
    <source>
        <dbReference type="EMBL" id="QGH34679.1"/>
    </source>
</evidence>
<dbReference type="Proteomes" id="UP000339690">
    <property type="component" value="Chromosome"/>
</dbReference>
<dbReference type="InterPro" id="IPR007536">
    <property type="entry name" value="16SrRNA_methylTrfase_J"/>
</dbReference>
<dbReference type="PANTHER" id="PTHR36112">
    <property type="entry name" value="RIBOSOMAL RNA SMALL SUBUNIT METHYLTRANSFERASE J"/>
    <property type="match status" value="1"/>
</dbReference>
<dbReference type="SUPFAM" id="SSF53335">
    <property type="entry name" value="S-adenosyl-L-methionine-dependent methyltransferases"/>
    <property type="match status" value="1"/>
</dbReference>
<protein>
    <recommendedName>
        <fullName evidence="3">SAM-dependent methyltransferase</fullName>
    </recommendedName>
</protein>
<reference evidence="1 2" key="1">
    <citation type="submission" date="2019-11" db="EMBL/GenBank/DDBJ databases">
        <title>Gracilibacillus salitolerans sp. nov., a moderate halophile isolated from a saline soil in northwest China.</title>
        <authorList>
            <person name="Gan L."/>
        </authorList>
    </citation>
    <scope>NUCLEOTIDE SEQUENCE [LARGE SCALE GENOMIC DNA]</scope>
    <source>
        <strain evidence="1 2">SCU50</strain>
    </source>
</reference>
<evidence type="ECO:0000313" key="2">
    <source>
        <dbReference type="Proteomes" id="UP000339690"/>
    </source>
</evidence>
<keyword evidence="2" id="KW-1185">Reference proteome</keyword>
<dbReference type="InterPro" id="IPR029063">
    <property type="entry name" value="SAM-dependent_MTases_sf"/>
</dbReference>
<organism evidence="1 2">
    <name type="scientific">Gracilibacillus salitolerans</name>
    <dbReference type="NCBI Taxonomy" id="2663022"/>
    <lineage>
        <taxon>Bacteria</taxon>
        <taxon>Bacillati</taxon>
        <taxon>Bacillota</taxon>
        <taxon>Bacilli</taxon>
        <taxon>Bacillales</taxon>
        <taxon>Bacillaceae</taxon>
        <taxon>Gracilibacillus</taxon>
    </lineage>
</organism>